<dbReference type="Gene3D" id="3.30.420.10">
    <property type="entry name" value="Ribonuclease H-like superfamily/Ribonuclease H"/>
    <property type="match status" value="1"/>
</dbReference>
<keyword evidence="8" id="KW-0378">Hydrolase</keyword>
<keyword evidence="6" id="KW-0540">Nuclease</keyword>
<evidence type="ECO:0000256" key="2">
    <source>
        <dbReference type="ARBA" id="ARBA00012417"/>
    </source>
</evidence>
<keyword evidence="11" id="KW-0238">DNA-binding</keyword>
<dbReference type="CDD" id="cd09859">
    <property type="entry name" value="PIN_53EXO"/>
    <property type="match status" value="1"/>
</dbReference>
<dbReference type="Pfam" id="PF00476">
    <property type="entry name" value="DNA_pol_A"/>
    <property type="match status" value="1"/>
</dbReference>
<evidence type="ECO:0000256" key="5">
    <source>
        <dbReference type="ARBA" id="ARBA00022705"/>
    </source>
</evidence>
<dbReference type="CDD" id="cd09898">
    <property type="entry name" value="H3TH_53EXO"/>
    <property type="match status" value="1"/>
</dbReference>
<evidence type="ECO:0000256" key="9">
    <source>
        <dbReference type="ARBA" id="ARBA00022839"/>
    </source>
</evidence>
<evidence type="ECO:0000256" key="4">
    <source>
        <dbReference type="ARBA" id="ARBA00022695"/>
    </source>
</evidence>
<protein>
    <recommendedName>
        <fullName evidence="2">DNA-directed DNA polymerase</fullName>
        <ecNumber evidence="2">2.7.7.7</ecNumber>
    </recommendedName>
</protein>
<comment type="catalytic activity">
    <reaction evidence="13">
        <text>DNA(n) + a 2'-deoxyribonucleoside 5'-triphosphate = DNA(n+1) + diphosphate</text>
        <dbReference type="Rhea" id="RHEA:22508"/>
        <dbReference type="Rhea" id="RHEA-COMP:17339"/>
        <dbReference type="Rhea" id="RHEA-COMP:17340"/>
        <dbReference type="ChEBI" id="CHEBI:33019"/>
        <dbReference type="ChEBI" id="CHEBI:61560"/>
        <dbReference type="ChEBI" id="CHEBI:173112"/>
        <dbReference type="EC" id="2.7.7.7"/>
    </reaction>
</comment>
<sequence>MNTEKKLVIVDGHSLLYRAYHALPPLSSSLGEPVGAVYGFTNMLFKLLEDLKPTHVVVTWDTSGPTFRHDKFSEYKGTRLPTPEDFKSQKEVVTEIVDGFGIVQIGVEGYEADDIIGTLSTKGETQGFEVVIVSGDKDVLQLVSDHVYVYMPHKGFSQTKTFDPDAVREEYGGLGPDQIVEYKALRGDSSDNIPGVKGIGEKSAIALLLQYPTIDLLYKNIDEVEQKFAKKLIEGKELAYVSQELATIVTTVPLPVSLDETSFETYDAVKLRTIFTRHDFNSLIKKVIGEPEPVHTLFDIASLPDKETNSSNFDVKIAAHLLTGASGKGTSLDSLALEILGHHIAPEDALSQDERNAVTSALQTELEARFELLENNMLKVLFEEVEMPLKKVLLTMEKCGICVDRGLLRTMTEEYASKLLGIEKQIYDAIGHEVNINSPKQLQEVLFDELHLPVVKRTKTQRSTDESVLEKLKLVHPVVSLLLEYRQIHKIASTYLYPLPDYLDQNDRVHTTFNQTKTASGRLSSENPNLQNIPTDLDLGVRKLFVPQEGSSLIVADYSQIELRILAHITKDEQLKESFVNGQDIHTTTAAKIFNVEFDDVSVDQRKVGKTINFGLLYGMGSYSLAEQLGIELSEAKRYISAFFDSYPHVVEWKEKHLANARERGYVETMYGRRRYLPALSARNNIQKSGAERIAVNHPIQGTQADIIKMAMNRLAEVLPDDSHMLIQVHDELVFEVPDKQVNAMMHDIKKQMESIVSLDVPIDVDVNSGSNWQDAK</sequence>
<dbReference type="InterPro" id="IPR036279">
    <property type="entry name" value="5-3_exonuclease_C_sf"/>
</dbReference>
<dbReference type="FunFam" id="1.20.1060.10:FF:000001">
    <property type="entry name" value="DNA polymerase I"/>
    <property type="match status" value="1"/>
</dbReference>
<keyword evidence="9" id="KW-0269">Exonuclease</keyword>
<dbReference type="GO" id="GO:0008409">
    <property type="term" value="F:5'-3' exonuclease activity"/>
    <property type="evidence" value="ECO:0007669"/>
    <property type="project" value="InterPro"/>
</dbReference>
<dbReference type="InterPro" id="IPR008918">
    <property type="entry name" value="HhH2"/>
</dbReference>
<dbReference type="PROSITE" id="PS00447">
    <property type="entry name" value="DNA_POLYMERASE_A"/>
    <property type="match status" value="1"/>
</dbReference>
<dbReference type="CDD" id="cd08637">
    <property type="entry name" value="DNA_pol_A_pol_I_C"/>
    <property type="match status" value="1"/>
</dbReference>
<dbReference type="Gene3D" id="3.30.70.370">
    <property type="match status" value="1"/>
</dbReference>
<dbReference type="PRINTS" id="PR00868">
    <property type="entry name" value="DNAPOLI"/>
</dbReference>
<evidence type="ECO:0000256" key="7">
    <source>
        <dbReference type="ARBA" id="ARBA00022763"/>
    </source>
</evidence>
<dbReference type="EC" id="2.7.7.7" evidence="2"/>
<dbReference type="InterPro" id="IPR002298">
    <property type="entry name" value="DNA_polymerase_A"/>
</dbReference>
<keyword evidence="12" id="KW-0234">DNA repair</keyword>
<dbReference type="FunFam" id="3.40.50.1010:FF:000001">
    <property type="entry name" value="DNA polymerase I"/>
    <property type="match status" value="1"/>
</dbReference>
<organism evidence="16 17">
    <name type="scientific">candidate division WWE3 bacterium CG22_combo_CG10-13_8_21_14_all_39_12</name>
    <dbReference type="NCBI Taxonomy" id="1975094"/>
    <lineage>
        <taxon>Bacteria</taxon>
        <taxon>Katanobacteria</taxon>
    </lineage>
</organism>
<evidence type="ECO:0000313" key="17">
    <source>
        <dbReference type="Proteomes" id="UP000228495"/>
    </source>
</evidence>
<dbReference type="GO" id="GO:0003887">
    <property type="term" value="F:DNA-directed DNA polymerase activity"/>
    <property type="evidence" value="ECO:0007669"/>
    <property type="project" value="UniProtKB-KW"/>
</dbReference>
<dbReference type="PANTHER" id="PTHR10133">
    <property type="entry name" value="DNA POLYMERASE I"/>
    <property type="match status" value="1"/>
</dbReference>
<dbReference type="GO" id="GO:0006261">
    <property type="term" value="P:DNA-templated DNA replication"/>
    <property type="evidence" value="ECO:0007669"/>
    <property type="project" value="InterPro"/>
</dbReference>
<dbReference type="InterPro" id="IPR019760">
    <property type="entry name" value="DNA-dir_DNA_pol_A_CS"/>
</dbReference>
<dbReference type="SUPFAM" id="SSF56672">
    <property type="entry name" value="DNA/RNA polymerases"/>
    <property type="match status" value="1"/>
</dbReference>
<evidence type="ECO:0000256" key="1">
    <source>
        <dbReference type="ARBA" id="ARBA00007705"/>
    </source>
</evidence>
<dbReference type="GO" id="GO:0003677">
    <property type="term" value="F:DNA binding"/>
    <property type="evidence" value="ECO:0007669"/>
    <property type="project" value="UniProtKB-KW"/>
</dbReference>
<name>A0A2H0BI74_UNCKA</name>
<comment type="similarity">
    <text evidence="1">Belongs to the DNA polymerase type-A family.</text>
</comment>
<dbReference type="SUPFAM" id="SSF88723">
    <property type="entry name" value="PIN domain-like"/>
    <property type="match status" value="1"/>
</dbReference>
<dbReference type="SMART" id="SM00482">
    <property type="entry name" value="POLAc"/>
    <property type="match status" value="1"/>
</dbReference>
<gene>
    <name evidence="16" type="ORF">COX05_01680</name>
</gene>
<dbReference type="SMART" id="SM00279">
    <property type="entry name" value="HhH2"/>
    <property type="match status" value="1"/>
</dbReference>
<evidence type="ECO:0000256" key="11">
    <source>
        <dbReference type="ARBA" id="ARBA00023125"/>
    </source>
</evidence>
<feature type="domain" description="DNA-directed DNA polymerase family A palm" evidence="15">
    <location>
        <begin position="538"/>
        <end position="741"/>
    </location>
</feature>
<dbReference type="Pfam" id="PF02739">
    <property type="entry name" value="5_3_exonuc_N"/>
    <property type="match status" value="1"/>
</dbReference>
<keyword evidence="3" id="KW-0808">Transferase</keyword>
<dbReference type="Pfam" id="PF01367">
    <property type="entry name" value="5_3_exonuc"/>
    <property type="match status" value="1"/>
</dbReference>
<keyword evidence="10" id="KW-0239">DNA-directed DNA polymerase</keyword>
<evidence type="ECO:0000259" key="15">
    <source>
        <dbReference type="SMART" id="SM00482"/>
    </source>
</evidence>
<dbReference type="InterPro" id="IPR043502">
    <property type="entry name" value="DNA/RNA_pol_sf"/>
</dbReference>
<dbReference type="Gene3D" id="1.10.150.20">
    <property type="entry name" value="5' to 3' exonuclease, C-terminal subdomain"/>
    <property type="match status" value="2"/>
</dbReference>
<dbReference type="InterPro" id="IPR020046">
    <property type="entry name" value="5-3_exonucl_a-hlix_arch_N"/>
</dbReference>
<evidence type="ECO:0000256" key="12">
    <source>
        <dbReference type="ARBA" id="ARBA00023204"/>
    </source>
</evidence>
<evidence type="ECO:0000256" key="6">
    <source>
        <dbReference type="ARBA" id="ARBA00022722"/>
    </source>
</evidence>
<dbReference type="InterPro" id="IPR020045">
    <property type="entry name" value="DNA_polI_H3TH"/>
</dbReference>
<keyword evidence="4" id="KW-0548">Nucleotidyltransferase</keyword>
<dbReference type="InterPro" id="IPR029060">
    <property type="entry name" value="PIN-like_dom_sf"/>
</dbReference>
<dbReference type="InterPro" id="IPR001098">
    <property type="entry name" value="DNA-dir_DNA_pol_A_palm_dom"/>
</dbReference>
<dbReference type="Gene3D" id="3.40.50.1010">
    <property type="entry name" value="5'-nuclease"/>
    <property type="match status" value="1"/>
</dbReference>
<dbReference type="EMBL" id="PCSU01000023">
    <property type="protein sequence ID" value="PIP56710.1"/>
    <property type="molecule type" value="Genomic_DNA"/>
</dbReference>
<dbReference type="PANTHER" id="PTHR10133:SF27">
    <property type="entry name" value="DNA POLYMERASE NU"/>
    <property type="match status" value="1"/>
</dbReference>
<dbReference type="Proteomes" id="UP000228495">
    <property type="component" value="Unassembled WGS sequence"/>
</dbReference>
<dbReference type="FunFam" id="1.10.150.20:FF:000002">
    <property type="entry name" value="DNA polymerase I"/>
    <property type="match status" value="1"/>
</dbReference>
<accession>A0A2H0BI74</accession>
<evidence type="ECO:0000256" key="3">
    <source>
        <dbReference type="ARBA" id="ARBA00022679"/>
    </source>
</evidence>
<proteinExistence type="inferred from homology"/>
<dbReference type="AlphaFoldDB" id="A0A2H0BI74"/>
<reference evidence="16 17" key="1">
    <citation type="submission" date="2017-09" db="EMBL/GenBank/DDBJ databases">
        <title>Depth-based differentiation of microbial function through sediment-hosted aquifers and enrichment of novel symbionts in the deep terrestrial subsurface.</title>
        <authorList>
            <person name="Probst A.J."/>
            <person name="Ladd B."/>
            <person name="Jarett J.K."/>
            <person name="Geller-Mcgrath D.E."/>
            <person name="Sieber C.M."/>
            <person name="Emerson J.B."/>
            <person name="Anantharaman K."/>
            <person name="Thomas B.C."/>
            <person name="Malmstrom R."/>
            <person name="Stieglmeier M."/>
            <person name="Klingl A."/>
            <person name="Woyke T."/>
            <person name="Ryan C.M."/>
            <person name="Banfield J.F."/>
        </authorList>
    </citation>
    <scope>NUCLEOTIDE SEQUENCE [LARGE SCALE GENOMIC DNA]</scope>
    <source>
        <strain evidence="16">CG22_combo_CG10-13_8_21_14_all_39_12</strain>
    </source>
</reference>
<dbReference type="SMART" id="SM00475">
    <property type="entry name" value="53EXOc"/>
    <property type="match status" value="1"/>
</dbReference>
<dbReference type="Gene3D" id="1.20.1060.10">
    <property type="entry name" value="Taq DNA Polymerase, Chain T, domain 4"/>
    <property type="match status" value="1"/>
</dbReference>
<keyword evidence="5" id="KW-0235">DNA replication</keyword>
<feature type="domain" description="5'-3' exonuclease" evidence="14">
    <location>
        <begin position="5"/>
        <end position="264"/>
    </location>
</feature>
<dbReference type="InterPro" id="IPR036397">
    <property type="entry name" value="RNaseH_sf"/>
</dbReference>
<keyword evidence="7" id="KW-0227">DNA damage</keyword>
<dbReference type="GO" id="GO:0006302">
    <property type="term" value="P:double-strand break repair"/>
    <property type="evidence" value="ECO:0007669"/>
    <property type="project" value="TreeGrafter"/>
</dbReference>
<evidence type="ECO:0000313" key="16">
    <source>
        <dbReference type="EMBL" id="PIP56710.1"/>
    </source>
</evidence>
<evidence type="ECO:0000256" key="8">
    <source>
        <dbReference type="ARBA" id="ARBA00022801"/>
    </source>
</evidence>
<comment type="caution">
    <text evidence="16">The sequence shown here is derived from an EMBL/GenBank/DDBJ whole genome shotgun (WGS) entry which is preliminary data.</text>
</comment>
<dbReference type="InterPro" id="IPR002421">
    <property type="entry name" value="5-3_exonuclease"/>
</dbReference>
<dbReference type="FunFam" id="1.10.150.20:FF:000003">
    <property type="entry name" value="DNA polymerase I"/>
    <property type="match status" value="1"/>
</dbReference>
<evidence type="ECO:0000256" key="10">
    <source>
        <dbReference type="ARBA" id="ARBA00022932"/>
    </source>
</evidence>
<evidence type="ECO:0000256" key="13">
    <source>
        <dbReference type="ARBA" id="ARBA00049244"/>
    </source>
</evidence>
<dbReference type="SUPFAM" id="SSF47807">
    <property type="entry name" value="5' to 3' exonuclease, C-terminal subdomain"/>
    <property type="match status" value="1"/>
</dbReference>
<evidence type="ECO:0000259" key="14">
    <source>
        <dbReference type="SMART" id="SM00475"/>
    </source>
</evidence>